<dbReference type="OrthoDB" id="10007118at2759"/>
<dbReference type="Proteomes" id="UP000681722">
    <property type="component" value="Unassembled WGS sequence"/>
</dbReference>
<dbReference type="Proteomes" id="UP000663829">
    <property type="component" value="Unassembled WGS sequence"/>
</dbReference>
<protein>
    <submittedName>
        <fullName evidence="1">Uncharacterized protein</fullName>
    </submittedName>
</protein>
<evidence type="ECO:0000313" key="2">
    <source>
        <dbReference type="EMBL" id="CAF4423758.1"/>
    </source>
</evidence>
<evidence type="ECO:0000313" key="1">
    <source>
        <dbReference type="EMBL" id="CAF1562219.1"/>
    </source>
</evidence>
<reference evidence="1" key="1">
    <citation type="submission" date="2021-02" db="EMBL/GenBank/DDBJ databases">
        <authorList>
            <person name="Nowell W R."/>
        </authorList>
    </citation>
    <scope>NUCLEOTIDE SEQUENCE</scope>
</reference>
<accession>A0A815XTD5</accession>
<gene>
    <name evidence="1" type="ORF">GPM918_LOCUS39836</name>
    <name evidence="2" type="ORF">SRO942_LOCUS40742</name>
</gene>
<dbReference type="AlphaFoldDB" id="A0A815XTD5"/>
<comment type="caution">
    <text evidence="1">The sequence shown here is derived from an EMBL/GenBank/DDBJ whole genome shotgun (WGS) entry which is preliminary data.</text>
</comment>
<organism evidence="1 3">
    <name type="scientific">Didymodactylos carnosus</name>
    <dbReference type="NCBI Taxonomy" id="1234261"/>
    <lineage>
        <taxon>Eukaryota</taxon>
        <taxon>Metazoa</taxon>
        <taxon>Spiralia</taxon>
        <taxon>Gnathifera</taxon>
        <taxon>Rotifera</taxon>
        <taxon>Eurotatoria</taxon>
        <taxon>Bdelloidea</taxon>
        <taxon>Philodinida</taxon>
        <taxon>Philodinidae</taxon>
        <taxon>Didymodactylos</taxon>
    </lineage>
</organism>
<name>A0A815XTD5_9BILA</name>
<proteinExistence type="predicted"/>
<dbReference type="EMBL" id="CAJNOQ010028523">
    <property type="protein sequence ID" value="CAF1562219.1"/>
    <property type="molecule type" value="Genomic_DNA"/>
</dbReference>
<evidence type="ECO:0000313" key="3">
    <source>
        <dbReference type="Proteomes" id="UP000663829"/>
    </source>
</evidence>
<keyword evidence="3" id="KW-1185">Reference proteome</keyword>
<sequence length="184" mass="21630">MEFTEEAIEFMRSNDGFVQDYHNYCKEDRHLKSFREMVQERIRLGEIIQKENNVYSSDSVLVSSNRQENIHDNNFFQMNRTLFENTMVPTNINGTSYCAQANSEIVPESSTDDILPNPQVRTIRQETIEVNCQQQHTTDNNNNKVQKRSIQILSNLTEDSFPRIQLSPSHDNSYFYRTILPMDH</sequence>
<dbReference type="EMBL" id="CAJOBC010094285">
    <property type="protein sequence ID" value="CAF4423758.1"/>
    <property type="molecule type" value="Genomic_DNA"/>
</dbReference>